<dbReference type="SUPFAM" id="SSF52540">
    <property type="entry name" value="P-loop containing nucleoside triphosphate hydrolases"/>
    <property type="match status" value="1"/>
</dbReference>
<dbReference type="InterPro" id="IPR026866">
    <property type="entry name" value="CR006_AAA"/>
</dbReference>
<dbReference type="Gene3D" id="3.40.50.300">
    <property type="entry name" value="P-loop containing nucleotide triphosphate hydrolases"/>
    <property type="match status" value="2"/>
</dbReference>
<sequence>MIESISVSQAGSYGNDVQYMMPLMKINYIYGSNGAGKTTISKIIHNTLGFPTCQIKWKNNNQLTPYVYNRDFVVNNFSGDSIKGIFTLGEETKELTDNIDKLIQQRDKEQSSIDSKKRNLNNNDNANLGIYQKLEKIELDFKNDCWNQKKKHDDYFYKAFEGLRSSQEKFKSKVLEELYSKEVDLHQLPYLISKAGSVYSDSLTVHNIIPLPNFSNIKKIVDDEIWKEKILGKEDASVAEIIRQLDNSDWVKEGIKYYDNLETKCPFCQQNTPSSLKSDLESYFDTKYLEKTESINVLLKNYTHEYRLFDEYVAKINEGNYAFLDLDLFNTKSKLILSILSRNIDEAKRKLAELSTPVAMTGLLEPGKELLDIILAANNQVFENNELYKNRSMEREKLTKEIWHYIVKVELADKINKYNTDKEQLNRAKEGLIKGLEKDKVRLDDIIENISSEESKRTSVTPTITAINKILLSFGFKNFSLAPTSDSFSYRIVRENGDNALSTLSEGEKTFITFLYFYNLIKGSNSTSGVMNDRVVVFDDPISSLDSDILFIVSSLMKKLIKDIRDNNGRIKQVFFLTHNIYFHKELTFDMNRNLDTARPDETFWVIRKKDKLSFIESHACNPIKTSYDLLWSEIRRPDINCTTVQNTMRRILENYFKILGGFNVWKLEKHFDGDEKIAFNSLISWINDGSHHSNDDLYIALDQNSVSKNLNIFQKIFEYSDNAAHYKMMMGEYYKALPNDDDINVDVQQSANDDQNVEVI</sequence>
<feature type="domain" description="Protein CR006 P-loop" evidence="2">
    <location>
        <begin position="11"/>
        <end position="719"/>
    </location>
</feature>
<feature type="coiled-coil region" evidence="1">
    <location>
        <begin position="408"/>
        <end position="453"/>
    </location>
</feature>
<evidence type="ECO:0000256" key="1">
    <source>
        <dbReference type="SAM" id="Coils"/>
    </source>
</evidence>
<evidence type="ECO:0000259" key="2">
    <source>
        <dbReference type="Pfam" id="PF13166"/>
    </source>
</evidence>
<reference evidence="3 4" key="1">
    <citation type="submission" date="2018-08" db="EMBL/GenBank/DDBJ databases">
        <authorList>
            <consortium name="GenomeTrakr network: Whole genome sequencing for foodborne pathogen traceback"/>
        </authorList>
    </citation>
    <scope>NUCLEOTIDE SEQUENCE [LARGE SCALE GENOMIC DNA]</scope>
    <source>
        <strain evidence="3 4">AZ-TG73163</strain>
    </source>
</reference>
<gene>
    <name evidence="3" type="ORF">C719_002673</name>
</gene>
<feature type="coiled-coil region" evidence="1">
    <location>
        <begin position="92"/>
        <end position="119"/>
    </location>
</feature>
<comment type="caution">
    <text evidence="3">The sequence shown here is derived from an EMBL/GenBank/DDBJ whole genome shotgun (WGS) entry which is preliminary data.</text>
</comment>
<evidence type="ECO:0000313" key="3">
    <source>
        <dbReference type="EMBL" id="EFM0253479.1"/>
    </source>
</evidence>
<accession>A0AAN3LGJ6</accession>
<dbReference type="Proteomes" id="UP000527548">
    <property type="component" value="Unassembled WGS sequence"/>
</dbReference>
<keyword evidence="1" id="KW-0175">Coiled coil</keyword>
<organism evidence="3 4">
    <name type="scientific">Escherichia coli</name>
    <dbReference type="NCBI Taxonomy" id="562"/>
    <lineage>
        <taxon>Bacteria</taxon>
        <taxon>Pseudomonadati</taxon>
        <taxon>Pseudomonadota</taxon>
        <taxon>Gammaproteobacteria</taxon>
        <taxon>Enterobacterales</taxon>
        <taxon>Enterobacteriaceae</taxon>
        <taxon>Escherichia</taxon>
    </lineage>
</organism>
<evidence type="ECO:0000313" key="4">
    <source>
        <dbReference type="Proteomes" id="UP000527548"/>
    </source>
</evidence>
<dbReference type="InterPro" id="IPR027417">
    <property type="entry name" value="P-loop_NTPase"/>
</dbReference>
<name>A0AAN3LGJ6_ECOLX</name>
<dbReference type="EMBL" id="AATJOC010000009">
    <property type="protein sequence ID" value="EFM0253479.1"/>
    <property type="molecule type" value="Genomic_DNA"/>
</dbReference>
<dbReference type="Pfam" id="PF13166">
    <property type="entry name" value="AAA_13"/>
    <property type="match status" value="1"/>
</dbReference>
<dbReference type="AlphaFoldDB" id="A0AAN3LGJ6"/>
<protein>
    <submittedName>
        <fullName evidence="3">AAA family ATPase</fullName>
    </submittedName>
</protein>
<dbReference type="RefSeq" id="WP_001615855.1">
    <property type="nucleotide sequence ID" value="NZ_BICA01000050.1"/>
</dbReference>
<proteinExistence type="predicted"/>